<feature type="compositionally biased region" description="Acidic residues" evidence="1">
    <location>
        <begin position="100"/>
        <end position="110"/>
    </location>
</feature>
<sequence>MELSIFACMHVAEHDKHKLDSVQVSARKSMIGETNGGNAKIDRGVEDLHAVNENLTGNNISGLSSIATSQKTTDMEEYVKKALSKLRFGSDDGEKAIDSSLEEDGFDIDYDPPHPHPPSHHRRGGGGKIQS</sequence>
<evidence type="ECO:0000313" key="3">
    <source>
        <dbReference type="Proteomes" id="UP001159364"/>
    </source>
</evidence>
<reference evidence="2 3" key="1">
    <citation type="submission" date="2021-09" db="EMBL/GenBank/DDBJ databases">
        <title>Genomic insights and catalytic innovation underlie evolution of tropane alkaloids biosynthesis.</title>
        <authorList>
            <person name="Wang Y.-J."/>
            <person name="Tian T."/>
            <person name="Huang J.-P."/>
            <person name="Huang S.-X."/>
        </authorList>
    </citation>
    <scope>NUCLEOTIDE SEQUENCE [LARGE SCALE GENOMIC DNA]</scope>
    <source>
        <strain evidence="2">KIB-2018</strain>
        <tissue evidence="2">Leaf</tissue>
    </source>
</reference>
<accession>A0AAV8U194</accession>
<name>A0AAV8U194_9ROSI</name>
<gene>
    <name evidence="2" type="ORF">K2173_027310</name>
</gene>
<protein>
    <submittedName>
        <fullName evidence="2">Uncharacterized protein</fullName>
    </submittedName>
</protein>
<proteinExistence type="predicted"/>
<organism evidence="2 3">
    <name type="scientific">Erythroxylum novogranatense</name>
    <dbReference type="NCBI Taxonomy" id="1862640"/>
    <lineage>
        <taxon>Eukaryota</taxon>
        <taxon>Viridiplantae</taxon>
        <taxon>Streptophyta</taxon>
        <taxon>Embryophyta</taxon>
        <taxon>Tracheophyta</taxon>
        <taxon>Spermatophyta</taxon>
        <taxon>Magnoliopsida</taxon>
        <taxon>eudicotyledons</taxon>
        <taxon>Gunneridae</taxon>
        <taxon>Pentapetalae</taxon>
        <taxon>rosids</taxon>
        <taxon>fabids</taxon>
        <taxon>Malpighiales</taxon>
        <taxon>Erythroxylaceae</taxon>
        <taxon>Erythroxylum</taxon>
    </lineage>
</organism>
<dbReference type="EMBL" id="JAIWQS010000002">
    <property type="protein sequence ID" value="KAJ8772133.1"/>
    <property type="molecule type" value="Genomic_DNA"/>
</dbReference>
<evidence type="ECO:0000256" key="1">
    <source>
        <dbReference type="SAM" id="MobiDB-lite"/>
    </source>
</evidence>
<comment type="caution">
    <text evidence="2">The sequence shown here is derived from an EMBL/GenBank/DDBJ whole genome shotgun (WGS) entry which is preliminary data.</text>
</comment>
<dbReference type="AlphaFoldDB" id="A0AAV8U194"/>
<evidence type="ECO:0000313" key="2">
    <source>
        <dbReference type="EMBL" id="KAJ8772133.1"/>
    </source>
</evidence>
<dbReference type="Proteomes" id="UP001159364">
    <property type="component" value="Linkage Group LG02"/>
</dbReference>
<keyword evidence="3" id="KW-1185">Reference proteome</keyword>
<feature type="region of interest" description="Disordered" evidence="1">
    <location>
        <begin position="91"/>
        <end position="131"/>
    </location>
</feature>